<dbReference type="InterPro" id="IPR023126">
    <property type="entry name" value="HP0242-like_sf"/>
</dbReference>
<dbReference type="InterPro" id="IPR018563">
    <property type="entry name" value="DUF2018"/>
</dbReference>
<organism evidence="4">
    <name type="scientific">Campylobacter fetus</name>
    <dbReference type="NCBI Taxonomy" id="196"/>
    <lineage>
        <taxon>Bacteria</taxon>
        <taxon>Pseudomonadati</taxon>
        <taxon>Campylobacterota</taxon>
        <taxon>Epsilonproteobacteria</taxon>
        <taxon>Campylobacterales</taxon>
        <taxon>Campylobacteraceae</taxon>
        <taxon>Campylobacter</taxon>
    </lineage>
</organism>
<evidence type="ECO:0000313" key="5">
    <source>
        <dbReference type="Proteomes" id="UP000535509"/>
    </source>
</evidence>
<dbReference type="OMA" id="VANFQME"/>
<evidence type="ECO:0000313" key="2">
    <source>
        <dbReference type="EMBL" id="EAI8859782.1"/>
    </source>
</evidence>
<comment type="caution">
    <text evidence="4">The sequence shown here is derived from an EMBL/GenBank/DDBJ whole genome shotgun (WGS) entry which is preliminary data.</text>
</comment>
<sequence>MSFEDDIFGGDPKDKFFDIIFNANRNLVENELEKVLIELAILRELAEQKGISDMDIKSFEALNTDVVQDGLNDIYIGVTGEILSQNE</sequence>
<evidence type="ECO:0000313" key="6">
    <source>
        <dbReference type="Proteomes" id="UP000557842"/>
    </source>
</evidence>
<dbReference type="EMBL" id="AABQDW010000008">
    <property type="protein sequence ID" value="EAI5408160.1"/>
    <property type="molecule type" value="Genomic_DNA"/>
</dbReference>
<evidence type="ECO:0000313" key="1">
    <source>
        <dbReference type="EMBL" id="EAI5408160.1"/>
    </source>
</evidence>
<dbReference type="SUPFAM" id="SSF158752">
    <property type="entry name" value="HP0242-like"/>
    <property type="match status" value="1"/>
</dbReference>
<dbReference type="Proteomes" id="UP000535509">
    <property type="component" value="Unassembled WGS sequence"/>
</dbReference>
<dbReference type="AlphaFoldDB" id="A0A5L8U987"/>
<dbReference type="Gene3D" id="1.10.3350.10">
    <property type="entry name" value="HP0242-like domain"/>
    <property type="match status" value="1"/>
</dbReference>
<dbReference type="EMBL" id="AACCXK010000001">
    <property type="protein sequence ID" value="EAK0452218.1"/>
    <property type="molecule type" value="Genomic_DNA"/>
</dbReference>
<protein>
    <submittedName>
        <fullName evidence="4">DUF2018 family protein</fullName>
    </submittedName>
</protein>
<proteinExistence type="predicted"/>
<dbReference type="GeneID" id="61064526"/>
<dbReference type="Pfam" id="PF09442">
    <property type="entry name" value="DUF2018"/>
    <property type="match status" value="1"/>
</dbReference>
<reference evidence="4 6" key="1">
    <citation type="submission" date="2018-05" db="EMBL/GenBank/DDBJ databases">
        <authorList>
            <consortium name="PulseNet: The National Subtyping Network for Foodborne Disease Surveillance"/>
            <person name="Tarr C.L."/>
            <person name="Trees E."/>
            <person name="Katz L.S."/>
            <person name="Carleton-Romer H.A."/>
            <person name="Stroika S."/>
            <person name="Kucerova Z."/>
            <person name="Roache K.F."/>
            <person name="Sabol A.L."/>
            <person name="Besser J."/>
            <person name="Gerner-Smidt P."/>
        </authorList>
    </citation>
    <scope>NUCLEOTIDE SEQUENCE</scope>
    <source>
        <strain evidence="3">2014D-0197</strain>
        <strain evidence="1 6">2016D-0221</strain>
        <strain evidence="4">D4313</strain>
        <strain evidence="2 5">PNUSAC001503</strain>
    </source>
</reference>
<gene>
    <name evidence="3" type="ORF">AAH17_00870</name>
    <name evidence="4" type="ORF">AAH24_02930</name>
    <name evidence="1" type="ORF">BVH53_05530</name>
    <name evidence="2" type="ORF">CX802_08075</name>
</gene>
<dbReference type="EMBL" id="AABTCC010000028">
    <property type="protein sequence ID" value="EAI8859782.1"/>
    <property type="molecule type" value="Genomic_DNA"/>
</dbReference>
<evidence type="ECO:0000313" key="3">
    <source>
        <dbReference type="EMBL" id="EAK0452218.1"/>
    </source>
</evidence>
<accession>A0A5L8U987</accession>
<dbReference type="RefSeq" id="WP_002849084.1">
    <property type="nucleotide sequence ID" value="NZ_AABUZP020000005.1"/>
</dbReference>
<name>A0A5L8U987_CAMFE</name>
<dbReference type="Proteomes" id="UP000557842">
    <property type="component" value="Unassembled WGS sequence"/>
</dbReference>
<evidence type="ECO:0000313" key="4">
    <source>
        <dbReference type="EMBL" id="EAK0468329.1"/>
    </source>
</evidence>
<dbReference type="EMBL" id="AACCXM010000001">
    <property type="protein sequence ID" value="EAK0468329.1"/>
    <property type="molecule type" value="Genomic_DNA"/>
</dbReference>
<keyword evidence="5" id="KW-1185">Reference proteome</keyword>